<dbReference type="EMBL" id="CAJVCH010559759">
    <property type="protein sequence ID" value="CAG7831283.1"/>
    <property type="molecule type" value="Genomic_DNA"/>
</dbReference>
<dbReference type="AlphaFoldDB" id="A0A8J2PI80"/>
<reference evidence="1" key="1">
    <citation type="submission" date="2021-06" db="EMBL/GenBank/DDBJ databases">
        <authorList>
            <person name="Hodson N. C."/>
            <person name="Mongue J. A."/>
            <person name="Jaron S. K."/>
        </authorList>
    </citation>
    <scope>NUCLEOTIDE SEQUENCE</scope>
</reference>
<comment type="caution">
    <text evidence="1">The sequence shown here is derived from an EMBL/GenBank/DDBJ whole genome shotgun (WGS) entry which is preliminary data.</text>
</comment>
<dbReference type="Proteomes" id="UP000708208">
    <property type="component" value="Unassembled WGS sequence"/>
</dbReference>
<gene>
    <name evidence="1" type="ORF">AFUS01_LOCUS41035</name>
</gene>
<organism evidence="1 2">
    <name type="scientific">Allacma fusca</name>
    <dbReference type="NCBI Taxonomy" id="39272"/>
    <lineage>
        <taxon>Eukaryota</taxon>
        <taxon>Metazoa</taxon>
        <taxon>Ecdysozoa</taxon>
        <taxon>Arthropoda</taxon>
        <taxon>Hexapoda</taxon>
        <taxon>Collembola</taxon>
        <taxon>Symphypleona</taxon>
        <taxon>Sminthuridae</taxon>
        <taxon>Allacma</taxon>
    </lineage>
</organism>
<name>A0A8J2PI80_9HEXA</name>
<keyword evidence="2" id="KW-1185">Reference proteome</keyword>
<sequence>AAEHKYLKEKLQGYRGDPKQRALRVKTIRQPELSIDIGGVYQITLGSVTVYAQAEILAFEPPKEIRKNIPYYLRGYDEDGALSNLK</sequence>
<feature type="non-terminal residue" evidence="1">
    <location>
        <position position="1"/>
    </location>
</feature>
<accession>A0A8J2PI80</accession>
<proteinExistence type="predicted"/>
<evidence type="ECO:0000313" key="1">
    <source>
        <dbReference type="EMBL" id="CAG7831283.1"/>
    </source>
</evidence>
<evidence type="ECO:0000313" key="2">
    <source>
        <dbReference type="Proteomes" id="UP000708208"/>
    </source>
</evidence>
<protein>
    <submittedName>
        <fullName evidence="1">Uncharacterized protein</fullName>
    </submittedName>
</protein>